<dbReference type="Proteomes" id="UP000460298">
    <property type="component" value="Unassembled WGS sequence"/>
</dbReference>
<dbReference type="UniPathway" id="UPA00031">
    <property type="reaction ID" value="UER00009"/>
</dbReference>
<comment type="caution">
    <text evidence="11">The sequence shown here is derived from an EMBL/GenBank/DDBJ whole genome shotgun (WGS) entry which is preliminary data.</text>
</comment>
<keyword evidence="8 9" id="KW-0413">Isomerase</keyword>
<dbReference type="EC" id="5.3.1.16" evidence="9"/>
<dbReference type="EMBL" id="WBUI01000002">
    <property type="protein sequence ID" value="KAB2934810.1"/>
    <property type="molecule type" value="Genomic_DNA"/>
</dbReference>
<evidence type="ECO:0000256" key="10">
    <source>
        <dbReference type="RuleBase" id="RU003657"/>
    </source>
</evidence>
<dbReference type="InterPro" id="IPR023016">
    <property type="entry name" value="HisA/PriA"/>
</dbReference>
<dbReference type="Gene3D" id="3.20.20.70">
    <property type="entry name" value="Aldolase class I"/>
    <property type="match status" value="1"/>
</dbReference>
<dbReference type="AlphaFoldDB" id="A0A833LYN0"/>
<organism evidence="11 12">
    <name type="scientific">Leptonema illini</name>
    <dbReference type="NCBI Taxonomy" id="183"/>
    <lineage>
        <taxon>Bacteria</taxon>
        <taxon>Pseudomonadati</taxon>
        <taxon>Spirochaetota</taxon>
        <taxon>Spirochaetia</taxon>
        <taxon>Leptospirales</taxon>
        <taxon>Leptospiraceae</taxon>
        <taxon>Leptonema</taxon>
    </lineage>
</organism>
<dbReference type="InterPro" id="IPR011060">
    <property type="entry name" value="RibuloseP-bd_barrel"/>
</dbReference>
<gene>
    <name evidence="9" type="primary">hisA</name>
    <name evidence="11" type="ORF">F9K24_03265</name>
</gene>
<evidence type="ECO:0000313" key="12">
    <source>
        <dbReference type="Proteomes" id="UP000460298"/>
    </source>
</evidence>
<dbReference type="GO" id="GO:0000105">
    <property type="term" value="P:L-histidine biosynthetic process"/>
    <property type="evidence" value="ECO:0007669"/>
    <property type="project" value="UniProtKB-UniRule"/>
</dbReference>
<feature type="active site" description="Proton donor" evidence="9">
    <location>
        <position position="141"/>
    </location>
</feature>
<name>A0A833LYN0_9LEPT</name>
<evidence type="ECO:0000256" key="5">
    <source>
        <dbReference type="ARBA" id="ARBA00022490"/>
    </source>
</evidence>
<dbReference type="FunFam" id="3.20.20.70:FF:000009">
    <property type="entry name" value="1-(5-phosphoribosyl)-5-[(5-phosphoribosylamino)methylideneamino] imidazole-4-carboxamide isomerase"/>
    <property type="match status" value="1"/>
</dbReference>
<dbReference type="SUPFAM" id="SSF51366">
    <property type="entry name" value="Ribulose-phoshate binding barrel"/>
    <property type="match status" value="1"/>
</dbReference>
<comment type="similarity">
    <text evidence="4 9 10">Belongs to the HisA/HisF family.</text>
</comment>
<comment type="pathway">
    <text evidence="3 9">Amino-acid biosynthesis; L-histidine biosynthesis; L-histidine from 5-phospho-alpha-D-ribose 1-diphosphate: step 4/9.</text>
</comment>
<dbReference type="GO" id="GO:0000162">
    <property type="term" value="P:L-tryptophan biosynthetic process"/>
    <property type="evidence" value="ECO:0007669"/>
    <property type="project" value="TreeGrafter"/>
</dbReference>
<dbReference type="GO" id="GO:0003949">
    <property type="term" value="F:1-(5-phosphoribosyl)-5-[(5-phosphoribosylamino)methylideneamino]imidazole-4-carboxamide isomerase activity"/>
    <property type="evidence" value="ECO:0007669"/>
    <property type="project" value="UniProtKB-UniRule"/>
</dbReference>
<evidence type="ECO:0000256" key="2">
    <source>
        <dbReference type="ARBA" id="ARBA00004496"/>
    </source>
</evidence>
<dbReference type="InterPro" id="IPR044524">
    <property type="entry name" value="Isoase_HisA-like"/>
</dbReference>
<keyword evidence="5 9" id="KW-0963">Cytoplasm</keyword>
<sequence>MSLPSQKKTEIMPAIDLLDGNVVRLYKGRYDESTVYKTTPGDMVRRFIEEGACRIHVVDLNAARSGDIAVNRDARNEILLAAEGRADLEIGGGIRDAQTAGEYLLSGFRYVIIGTAAVKNPVFLREMIDTYGPSRILVGVDAESGIVRVSGWEEDSGLKLDDYLKRLIDHHVQEIIFTDISTDGTLAGPPVATMRDILERYPFRLVASGGVSSIDDIRALLDINTSGRLVGIITGKAIYENRLDLREAIAATEA</sequence>
<dbReference type="PANTHER" id="PTHR43090">
    <property type="entry name" value="1-(5-PHOSPHORIBOSYL)-5-[(5-PHOSPHORIBOSYLAMINO)METHYLIDENEAMINO] IMIDAZOLE-4-CARBOXAMIDE ISOMERASE"/>
    <property type="match status" value="1"/>
</dbReference>
<evidence type="ECO:0000256" key="7">
    <source>
        <dbReference type="ARBA" id="ARBA00023102"/>
    </source>
</evidence>
<evidence type="ECO:0000256" key="9">
    <source>
        <dbReference type="HAMAP-Rule" id="MF_01014"/>
    </source>
</evidence>
<dbReference type="HAMAP" id="MF_01014">
    <property type="entry name" value="HisA"/>
    <property type="match status" value="1"/>
</dbReference>
<proteinExistence type="inferred from homology"/>
<dbReference type="InterPro" id="IPR013785">
    <property type="entry name" value="Aldolase_TIM"/>
</dbReference>
<evidence type="ECO:0000313" key="11">
    <source>
        <dbReference type="EMBL" id="KAB2934810.1"/>
    </source>
</evidence>
<comment type="subcellular location">
    <subcellularLocation>
        <location evidence="2 9">Cytoplasm</location>
    </subcellularLocation>
</comment>
<dbReference type="InterPro" id="IPR006062">
    <property type="entry name" value="His_biosynth"/>
</dbReference>
<accession>A0A833LYN0</accession>
<keyword evidence="6 9" id="KW-0028">Amino-acid biosynthesis</keyword>
<evidence type="ECO:0000256" key="1">
    <source>
        <dbReference type="ARBA" id="ARBA00000901"/>
    </source>
</evidence>
<dbReference type="CDD" id="cd04732">
    <property type="entry name" value="HisA"/>
    <property type="match status" value="1"/>
</dbReference>
<keyword evidence="7 9" id="KW-0368">Histidine biosynthesis</keyword>
<evidence type="ECO:0000256" key="4">
    <source>
        <dbReference type="ARBA" id="ARBA00009667"/>
    </source>
</evidence>
<evidence type="ECO:0000256" key="3">
    <source>
        <dbReference type="ARBA" id="ARBA00005133"/>
    </source>
</evidence>
<dbReference type="GO" id="GO:0005737">
    <property type="term" value="C:cytoplasm"/>
    <property type="evidence" value="ECO:0007669"/>
    <property type="project" value="UniProtKB-SubCell"/>
</dbReference>
<dbReference type="Pfam" id="PF00977">
    <property type="entry name" value="His_biosynth"/>
    <property type="match status" value="1"/>
</dbReference>
<dbReference type="PANTHER" id="PTHR43090:SF2">
    <property type="entry name" value="1-(5-PHOSPHORIBOSYL)-5-[(5-PHOSPHORIBOSYLAMINO)METHYLIDENEAMINO] IMIDAZOLE-4-CARBOXAMIDE ISOMERASE"/>
    <property type="match status" value="1"/>
</dbReference>
<comment type="catalytic activity">
    <reaction evidence="1 9">
        <text>1-(5-phospho-beta-D-ribosyl)-5-[(5-phospho-beta-D-ribosylamino)methylideneamino]imidazole-4-carboxamide = 5-[(5-phospho-1-deoxy-D-ribulos-1-ylimino)methylamino]-1-(5-phospho-beta-D-ribosyl)imidazole-4-carboxamide</text>
        <dbReference type="Rhea" id="RHEA:15469"/>
        <dbReference type="ChEBI" id="CHEBI:58435"/>
        <dbReference type="ChEBI" id="CHEBI:58525"/>
        <dbReference type="EC" id="5.3.1.16"/>
    </reaction>
</comment>
<reference evidence="11 12" key="1">
    <citation type="submission" date="2019-10" db="EMBL/GenBank/DDBJ databases">
        <title>Extracellular Electron Transfer in a Candidatus Methanoperedens spp. Enrichment Culture.</title>
        <authorList>
            <person name="Berger S."/>
            <person name="Rangel Shaw D."/>
            <person name="Berben T."/>
            <person name="In 'T Zandt M."/>
            <person name="Frank J."/>
            <person name="Reimann J."/>
            <person name="Jetten M.S.M."/>
            <person name="Welte C.U."/>
        </authorList>
    </citation>
    <scope>NUCLEOTIDE SEQUENCE [LARGE SCALE GENOMIC DNA]</scope>
    <source>
        <strain evidence="11">SB12</strain>
    </source>
</reference>
<evidence type="ECO:0000256" key="8">
    <source>
        <dbReference type="ARBA" id="ARBA00023235"/>
    </source>
</evidence>
<evidence type="ECO:0000256" key="6">
    <source>
        <dbReference type="ARBA" id="ARBA00022605"/>
    </source>
</evidence>
<protein>
    <recommendedName>
        <fullName evidence="9">1-(5-phosphoribosyl)-5-[(5-phosphoribosylamino)methylideneamino] imidazole-4-carboxamide isomerase</fullName>
        <ecNumber evidence="9">5.3.1.16</ecNumber>
    </recommendedName>
    <alternativeName>
        <fullName evidence="9">Phosphoribosylformimino-5-aminoimidazole carboxamide ribotide isomerase</fullName>
    </alternativeName>
</protein>
<feature type="active site" description="Proton acceptor" evidence="9">
    <location>
        <position position="16"/>
    </location>
</feature>